<dbReference type="FunFam" id="2.170.120.12:FF:000001">
    <property type="entry name" value="DNA-directed RNA polymerase subunit alpha"/>
    <property type="match status" value="1"/>
</dbReference>
<sequence>MIPLSKATKVVSNKENKGVFEIEALYPGYGVTLGNSLRRVLLSSLEGAAATQVKIKGALHEFAALSGVKEDVLGILLNIKQIRFRVFGEGSFSATLKVKGAKEAKAGDFKTPTQIEVVNKDLVLAHLTDKSAELEVEIEVGKGVGYEAAESRKRGKEEIGSISLDAVYTPVRRVSFRVEQMRVGDRTDFDRLIMEIETDGTMNPETALKEAAGILVKHFEIVGEGLKTEETKQAAALKPKTRRTAGAKKPAGKKPRAKKAAAKKK</sequence>
<keyword evidence="6" id="KW-0548">Nucleotidyltransferase</keyword>
<evidence type="ECO:0000256" key="3">
    <source>
        <dbReference type="ARBA" id="ARBA00015972"/>
    </source>
</evidence>
<dbReference type="GO" id="GO:0003677">
    <property type="term" value="F:DNA binding"/>
    <property type="evidence" value="ECO:0007669"/>
    <property type="project" value="InterPro"/>
</dbReference>
<evidence type="ECO:0000313" key="13">
    <source>
        <dbReference type="EMBL" id="OHA64844.1"/>
    </source>
</evidence>
<dbReference type="EC" id="2.7.7.6" evidence="2"/>
<comment type="similarity">
    <text evidence="1">Belongs to the RNA polymerase alpha chain family.</text>
</comment>
<evidence type="ECO:0000259" key="12">
    <source>
        <dbReference type="SMART" id="SM00662"/>
    </source>
</evidence>
<dbReference type="Gene3D" id="2.170.120.12">
    <property type="entry name" value="DNA-directed RNA polymerase, insert domain"/>
    <property type="match status" value="1"/>
</dbReference>
<feature type="compositionally biased region" description="Basic residues" evidence="11">
    <location>
        <begin position="239"/>
        <end position="265"/>
    </location>
</feature>
<evidence type="ECO:0000256" key="10">
    <source>
        <dbReference type="ARBA" id="ARBA00048552"/>
    </source>
</evidence>
<evidence type="ECO:0000256" key="2">
    <source>
        <dbReference type="ARBA" id="ARBA00012418"/>
    </source>
</evidence>
<name>A0A1G2QW57_9BACT</name>
<evidence type="ECO:0000256" key="6">
    <source>
        <dbReference type="ARBA" id="ARBA00022695"/>
    </source>
</evidence>
<organism evidence="13 14">
    <name type="scientific">Candidatus Wildermuthbacteria bacterium RIFCSPHIGHO2_01_FULL_49_22b</name>
    <dbReference type="NCBI Taxonomy" id="1802448"/>
    <lineage>
        <taxon>Bacteria</taxon>
        <taxon>Candidatus Wildermuthiibacteriota</taxon>
    </lineage>
</organism>
<evidence type="ECO:0000313" key="14">
    <source>
        <dbReference type="Proteomes" id="UP000178065"/>
    </source>
</evidence>
<dbReference type="Pfam" id="PF01193">
    <property type="entry name" value="RNA_pol_L"/>
    <property type="match status" value="1"/>
</dbReference>
<dbReference type="InterPro" id="IPR011263">
    <property type="entry name" value="DNA-dir_RNA_pol_RpoA/D/Rpb3"/>
</dbReference>
<evidence type="ECO:0000256" key="8">
    <source>
        <dbReference type="ARBA" id="ARBA00032524"/>
    </source>
</evidence>
<dbReference type="EMBL" id="MHTT01000027">
    <property type="protein sequence ID" value="OHA64844.1"/>
    <property type="molecule type" value="Genomic_DNA"/>
</dbReference>
<accession>A0A1G2QW57</accession>
<evidence type="ECO:0000256" key="1">
    <source>
        <dbReference type="ARBA" id="ARBA00007123"/>
    </source>
</evidence>
<dbReference type="AlphaFoldDB" id="A0A1G2QW57"/>
<feature type="region of interest" description="Disordered" evidence="11">
    <location>
        <begin position="230"/>
        <end position="265"/>
    </location>
</feature>
<protein>
    <recommendedName>
        <fullName evidence="3">DNA-directed RNA polymerase subunit alpha</fullName>
        <ecNumber evidence="2">2.7.7.6</ecNumber>
    </recommendedName>
    <alternativeName>
        <fullName evidence="9">RNA polymerase subunit alpha</fullName>
    </alternativeName>
    <alternativeName>
        <fullName evidence="8">Transcriptase subunit alpha</fullName>
    </alternativeName>
</protein>
<evidence type="ECO:0000256" key="5">
    <source>
        <dbReference type="ARBA" id="ARBA00022679"/>
    </source>
</evidence>
<dbReference type="Pfam" id="PF01000">
    <property type="entry name" value="RNA_pol_A_bac"/>
    <property type="match status" value="1"/>
</dbReference>
<dbReference type="Gene3D" id="3.30.1360.10">
    <property type="entry name" value="RNA polymerase, RBP11-like subunit"/>
    <property type="match status" value="1"/>
</dbReference>
<feature type="domain" description="DNA-directed RNA polymerase RpoA/D/Rpb3-type" evidence="12">
    <location>
        <begin position="17"/>
        <end position="225"/>
    </location>
</feature>
<dbReference type="GO" id="GO:0003899">
    <property type="term" value="F:DNA-directed RNA polymerase activity"/>
    <property type="evidence" value="ECO:0007669"/>
    <property type="project" value="UniProtKB-EC"/>
</dbReference>
<keyword evidence="4 13" id="KW-0240">DNA-directed RNA polymerase</keyword>
<dbReference type="GO" id="GO:0005737">
    <property type="term" value="C:cytoplasm"/>
    <property type="evidence" value="ECO:0007669"/>
    <property type="project" value="UniProtKB-ARBA"/>
</dbReference>
<dbReference type="CDD" id="cd06928">
    <property type="entry name" value="RNAP_alpha_NTD"/>
    <property type="match status" value="1"/>
</dbReference>
<evidence type="ECO:0000256" key="11">
    <source>
        <dbReference type="SAM" id="MobiDB-lite"/>
    </source>
</evidence>
<dbReference type="Proteomes" id="UP000178065">
    <property type="component" value="Unassembled WGS sequence"/>
</dbReference>
<comment type="caution">
    <text evidence="13">The sequence shown here is derived from an EMBL/GenBank/DDBJ whole genome shotgun (WGS) entry which is preliminary data.</text>
</comment>
<keyword evidence="7" id="KW-0804">Transcription</keyword>
<dbReference type="GO" id="GO:0046983">
    <property type="term" value="F:protein dimerization activity"/>
    <property type="evidence" value="ECO:0007669"/>
    <property type="project" value="InterPro"/>
</dbReference>
<dbReference type="GO" id="GO:0006351">
    <property type="term" value="P:DNA-templated transcription"/>
    <property type="evidence" value="ECO:0007669"/>
    <property type="project" value="InterPro"/>
</dbReference>
<comment type="catalytic activity">
    <reaction evidence="10">
        <text>RNA(n) + a ribonucleoside 5'-triphosphate = RNA(n+1) + diphosphate</text>
        <dbReference type="Rhea" id="RHEA:21248"/>
        <dbReference type="Rhea" id="RHEA-COMP:14527"/>
        <dbReference type="Rhea" id="RHEA-COMP:17342"/>
        <dbReference type="ChEBI" id="CHEBI:33019"/>
        <dbReference type="ChEBI" id="CHEBI:61557"/>
        <dbReference type="ChEBI" id="CHEBI:140395"/>
        <dbReference type="EC" id="2.7.7.6"/>
    </reaction>
</comment>
<dbReference type="InterPro" id="IPR036643">
    <property type="entry name" value="RNApol_insert_sf"/>
</dbReference>
<dbReference type="SMART" id="SM00662">
    <property type="entry name" value="RPOLD"/>
    <property type="match status" value="1"/>
</dbReference>
<reference evidence="13 14" key="1">
    <citation type="journal article" date="2016" name="Nat. Commun.">
        <title>Thousands of microbial genomes shed light on interconnected biogeochemical processes in an aquifer system.</title>
        <authorList>
            <person name="Anantharaman K."/>
            <person name="Brown C.T."/>
            <person name="Hug L.A."/>
            <person name="Sharon I."/>
            <person name="Castelle C.J."/>
            <person name="Probst A.J."/>
            <person name="Thomas B.C."/>
            <person name="Singh A."/>
            <person name="Wilkins M.J."/>
            <person name="Karaoz U."/>
            <person name="Brodie E.L."/>
            <person name="Williams K.H."/>
            <person name="Hubbard S.S."/>
            <person name="Banfield J.F."/>
        </authorList>
    </citation>
    <scope>NUCLEOTIDE SEQUENCE [LARGE SCALE GENOMIC DNA]</scope>
</reference>
<dbReference type="SUPFAM" id="SSF56553">
    <property type="entry name" value="Insert subdomain of RNA polymerase alpha subunit"/>
    <property type="match status" value="1"/>
</dbReference>
<keyword evidence="5" id="KW-0808">Transferase</keyword>
<dbReference type="InterPro" id="IPR011773">
    <property type="entry name" value="DNA-dir_RpoA"/>
</dbReference>
<evidence type="ECO:0000256" key="7">
    <source>
        <dbReference type="ARBA" id="ARBA00023163"/>
    </source>
</evidence>
<dbReference type="SUPFAM" id="SSF55257">
    <property type="entry name" value="RBP11-like subunits of RNA polymerase"/>
    <property type="match status" value="1"/>
</dbReference>
<evidence type="ECO:0000256" key="4">
    <source>
        <dbReference type="ARBA" id="ARBA00022478"/>
    </source>
</evidence>
<dbReference type="InterPro" id="IPR011262">
    <property type="entry name" value="DNA-dir_RNA_pol_insert"/>
</dbReference>
<dbReference type="NCBIfam" id="TIGR02027">
    <property type="entry name" value="rpoA"/>
    <property type="match status" value="1"/>
</dbReference>
<dbReference type="GO" id="GO:0000428">
    <property type="term" value="C:DNA-directed RNA polymerase complex"/>
    <property type="evidence" value="ECO:0007669"/>
    <property type="project" value="UniProtKB-KW"/>
</dbReference>
<dbReference type="STRING" id="1802448.A2672_01505"/>
<proteinExistence type="inferred from homology"/>
<evidence type="ECO:0000256" key="9">
    <source>
        <dbReference type="ARBA" id="ARBA00033070"/>
    </source>
</evidence>
<gene>
    <name evidence="13" type="ORF">A2672_01505</name>
</gene>
<dbReference type="InterPro" id="IPR036603">
    <property type="entry name" value="RBP11-like"/>
</dbReference>